<name>A0ABW3CH85_9ACTN</name>
<dbReference type="SUPFAM" id="SSF89796">
    <property type="entry name" value="CoA-transferase family III (CaiB/BaiF)"/>
    <property type="match status" value="1"/>
</dbReference>
<dbReference type="GO" id="GO:0016740">
    <property type="term" value="F:transferase activity"/>
    <property type="evidence" value="ECO:0007669"/>
    <property type="project" value="UniProtKB-KW"/>
</dbReference>
<reference evidence="3" key="1">
    <citation type="journal article" date="2019" name="Int. J. Syst. Evol. Microbiol.">
        <title>The Global Catalogue of Microorganisms (GCM) 10K type strain sequencing project: providing services to taxonomists for standard genome sequencing and annotation.</title>
        <authorList>
            <consortium name="The Broad Institute Genomics Platform"/>
            <consortium name="The Broad Institute Genome Sequencing Center for Infectious Disease"/>
            <person name="Wu L."/>
            <person name="Ma J."/>
        </authorList>
    </citation>
    <scope>NUCLEOTIDE SEQUENCE [LARGE SCALE GENOMIC DNA]</scope>
    <source>
        <strain evidence="3">JCM 31696</strain>
    </source>
</reference>
<protein>
    <submittedName>
        <fullName evidence="2">CoA transferase</fullName>
    </submittedName>
</protein>
<evidence type="ECO:0000313" key="3">
    <source>
        <dbReference type="Proteomes" id="UP001597083"/>
    </source>
</evidence>
<accession>A0ABW3CH85</accession>
<organism evidence="2 3">
    <name type="scientific">Actinomadura adrarensis</name>
    <dbReference type="NCBI Taxonomy" id="1819600"/>
    <lineage>
        <taxon>Bacteria</taxon>
        <taxon>Bacillati</taxon>
        <taxon>Actinomycetota</taxon>
        <taxon>Actinomycetes</taxon>
        <taxon>Streptosporangiales</taxon>
        <taxon>Thermomonosporaceae</taxon>
        <taxon>Actinomadura</taxon>
    </lineage>
</organism>
<gene>
    <name evidence="2" type="ORF">ACFQ07_15885</name>
</gene>
<dbReference type="Proteomes" id="UP001597083">
    <property type="component" value="Unassembled WGS sequence"/>
</dbReference>
<dbReference type="Pfam" id="PF02515">
    <property type="entry name" value="CoA_transf_3"/>
    <property type="match status" value="1"/>
</dbReference>
<keyword evidence="2" id="KW-0808">Transferase</keyword>
<evidence type="ECO:0000313" key="2">
    <source>
        <dbReference type="EMBL" id="MFD0853718.1"/>
    </source>
</evidence>
<dbReference type="Gene3D" id="3.40.50.10540">
    <property type="entry name" value="Crotonobetainyl-coa:carnitine coa-transferase, domain 1"/>
    <property type="match status" value="1"/>
</dbReference>
<evidence type="ECO:0000256" key="1">
    <source>
        <dbReference type="SAM" id="MobiDB-lite"/>
    </source>
</evidence>
<dbReference type="InterPro" id="IPR023606">
    <property type="entry name" value="CoA-Trfase_III_dom_1_sf"/>
</dbReference>
<proteinExistence type="predicted"/>
<keyword evidence="3" id="KW-1185">Reference proteome</keyword>
<sequence>MSGSLRRDAPRPAALGHLRVVDLSSGVAGQYCGKLLAGYGADVTLVEPVGGTPTRGMPPFATDGNTGAHTGGDTGSLLFRHLNQGKASV</sequence>
<dbReference type="InterPro" id="IPR003673">
    <property type="entry name" value="CoA-Trfase_fam_III"/>
</dbReference>
<dbReference type="EMBL" id="JBHTIR010002397">
    <property type="protein sequence ID" value="MFD0853718.1"/>
    <property type="molecule type" value="Genomic_DNA"/>
</dbReference>
<feature type="region of interest" description="Disordered" evidence="1">
    <location>
        <begin position="54"/>
        <end position="74"/>
    </location>
</feature>
<feature type="non-terminal residue" evidence="2">
    <location>
        <position position="89"/>
    </location>
</feature>
<comment type="caution">
    <text evidence="2">The sequence shown here is derived from an EMBL/GenBank/DDBJ whole genome shotgun (WGS) entry which is preliminary data.</text>
</comment>